<feature type="compositionally biased region" description="Basic and acidic residues" evidence="1">
    <location>
        <begin position="859"/>
        <end position="871"/>
    </location>
</feature>
<feature type="region of interest" description="Disordered" evidence="1">
    <location>
        <begin position="332"/>
        <end position="370"/>
    </location>
</feature>
<dbReference type="InParanoid" id="D7G210"/>
<dbReference type="PANTHER" id="PTHR13271:SF121">
    <property type="entry name" value="SET DOMAIN-CONTAINING PROTEIN"/>
    <property type="match status" value="1"/>
</dbReference>
<feature type="region of interest" description="Disordered" evidence="1">
    <location>
        <begin position="194"/>
        <end position="306"/>
    </location>
</feature>
<dbReference type="GO" id="GO:0016279">
    <property type="term" value="F:protein-lysine N-methyltransferase activity"/>
    <property type="evidence" value="ECO:0007669"/>
    <property type="project" value="TreeGrafter"/>
</dbReference>
<feature type="compositionally biased region" description="Acidic residues" evidence="1">
    <location>
        <begin position="1"/>
        <end position="11"/>
    </location>
</feature>
<keyword evidence="3" id="KW-1185">Reference proteome</keyword>
<sequence length="1030" mass="109339">MIAEPGPEDQDVTPLPSFRKDGSTVTAAAKMDLGLETCSIRPAALTLGALCMADAKAPKVAGASSQPESGDDFVAAITRETAGEAALCMSPPAPPLTLESTITVDTGSPKTVLRLAPPPAQHGPKTAAPALPSCPRALPREVFTYAEKQAPTCSSPPAPKALSAVVAAHAKGGPPTRAMLPFFALPAPDVCKEKEESQTAEAIPSTTSSASSAVDRSTDVVALTDREPIGPLPSAPSEEDEDEKPSAEQSSTDVCPVPADLRGDWWRGSAAGAHPKGAEAGEGTTASFPPRSAVNDDDRHDTCTVPASSKPLLLLGYGDGSSRQQEEICLLSPEGDGGKTREEGDTVAGRYGKNVEGGGDMGGDGGRSEEAASCEALTALEVLEAAEGFLPHKATCPAELPVDKARLATPTTRPLATMPMTSCLPAAEEDLFPRPSGQVCHAKEDEQATGGDGNRGDFDANSDDDDHRAENKDDRSTGLKALVREFNAWTRTVDFPIRKVEAGLIGNGMRLGLVATEAIPQGQTYLSVPGSIILDASKARTDPELGPPLARLEASLGPLGLWDQDTDSLRVLLIAETFVRADLSPWAPYLRLLPTLSEMEAYHPLFFDNATIASFEGSDVQASLRERRDSEMAGFTTKFAVEGSAGRELQDVLGVGWITLERYLWAAAIVDSRCIWWGGRKHLVPLLDLVNDARDSPLDFVHETLQDSDGSAVTAAARNVDKGDQVMEDYGHPNHVLIFEHGFSFGRENRHDCVRIDAQRPPRHGADYRETLRRVLEAFPMGRPMFCISLRSNGPFDFVPYVRIMAGLPAVADQQRLVPNDYDRGSCSSSIGFASADTDYGEDSHFPFMPVTRMDYDEEPRARSSKTEETWPGRAPSDGGSGVHERWQSLSNDAEGLRAVVHALKLRLSGYPTAVPLGLADDGGEVVIGSGGDAEESVGRAASDPSHGKVPSCTTEVFLDSEKYLLGELHDYLAAFLPPTVDVLAAPHGGVTQNNDSRSDGKTPNIKSSAETGTGKHGCVSRKGDADACV</sequence>
<dbReference type="InterPro" id="IPR050600">
    <property type="entry name" value="SETD3_SETD6_MTase"/>
</dbReference>
<dbReference type="InterPro" id="IPR046341">
    <property type="entry name" value="SET_dom_sf"/>
</dbReference>
<dbReference type="SUPFAM" id="SSF82199">
    <property type="entry name" value="SET domain"/>
    <property type="match status" value="1"/>
</dbReference>
<feature type="compositionally biased region" description="Low complexity" evidence="1">
    <location>
        <begin position="205"/>
        <end position="222"/>
    </location>
</feature>
<dbReference type="Gene3D" id="3.90.1410.10">
    <property type="entry name" value="set domain protein methyltransferase, domain 1"/>
    <property type="match status" value="1"/>
</dbReference>
<protein>
    <recommendedName>
        <fullName evidence="4">SET domain-containing protein</fullName>
    </recommendedName>
</protein>
<name>D7G210_ECTSI</name>
<feature type="region of interest" description="Disordered" evidence="1">
    <location>
        <begin position="434"/>
        <end position="474"/>
    </location>
</feature>
<feature type="region of interest" description="Disordered" evidence="1">
    <location>
        <begin position="856"/>
        <end position="886"/>
    </location>
</feature>
<evidence type="ECO:0000256" key="1">
    <source>
        <dbReference type="SAM" id="MobiDB-lite"/>
    </source>
</evidence>
<feature type="compositionally biased region" description="Gly residues" evidence="1">
    <location>
        <begin position="355"/>
        <end position="365"/>
    </location>
</feature>
<organism evidence="2 3">
    <name type="scientific">Ectocarpus siliculosus</name>
    <name type="common">Brown alga</name>
    <name type="synonym">Conferva siliculosa</name>
    <dbReference type="NCBI Taxonomy" id="2880"/>
    <lineage>
        <taxon>Eukaryota</taxon>
        <taxon>Sar</taxon>
        <taxon>Stramenopiles</taxon>
        <taxon>Ochrophyta</taxon>
        <taxon>PX clade</taxon>
        <taxon>Phaeophyceae</taxon>
        <taxon>Ectocarpales</taxon>
        <taxon>Ectocarpaceae</taxon>
        <taxon>Ectocarpus</taxon>
    </lineage>
</organism>
<dbReference type="OrthoDB" id="441812at2759"/>
<feature type="compositionally biased region" description="Basic and acidic residues" evidence="1">
    <location>
        <begin position="465"/>
        <end position="474"/>
    </location>
</feature>
<dbReference type="EMBL" id="FN648663">
    <property type="protein sequence ID" value="CBJ48736.1"/>
    <property type="molecule type" value="Genomic_DNA"/>
</dbReference>
<reference evidence="2 3" key="1">
    <citation type="journal article" date="2010" name="Nature">
        <title>The Ectocarpus genome and the independent evolution of multicellularity in brown algae.</title>
        <authorList>
            <person name="Cock J.M."/>
            <person name="Sterck L."/>
            <person name="Rouze P."/>
            <person name="Scornet D."/>
            <person name="Allen A.E."/>
            <person name="Amoutzias G."/>
            <person name="Anthouard V."/>
            <person name="Artiguenave F."/>
            <person name="Aury J.M."/>
            <person name="Badger J.H."/>
            <person name="Beszteri B."/>
            <person name="Billiau K."/>
            <person name="Bonnet E."/>
            <person name="Bothwell J.H."/>
            <person name="Bowler C."/>
            <person name="Boyen C."/>
            <person name="Brownlee C."/>
            <person name="Carrano C.J."/>
            <person name="Charrier B."/>
            <person name="Cho G.Y."/>
            <person name="Coelho S.M."/>
            <person name="Collen J."/>
            <person name="Corre E."/>
            <person name="Da Silva C."/>
            <person name="Delage L."/>
            <person name="Delaroque N."/>
            <person name="Dittami S.M."/>
            <person name="Doulbeau S."/>
            <person name="Elias M."/>
            <person name="Farnham G."/>
            <person name="Gachon C.M."/>
            <person name="Gschloessl B."/>
            <person name="Heesch S."/>
            <person name="Jabbari K."/>
            <person name="Jubin C."/>
            <person name="Kawai H."/>
            <person name="Kimura K."/>
            <person name="Kloareg B."/>
            <person name="Kupper F.C."/>
            <person name="Lang D."/>
            <person name="Le Bail A."/>
            <person name="Leblanc C."/>
            <person name="Lerouge P."/>
            <person name="Lohr M."/>
            <person name="Lopez P.J."/>
            <person name="Martens C."/>
            <person name="Maumus F."/>
            <person name="Michel G."/>
            <person name="Miranda-Saavedra D."/>
            <person name="Morales J."/>
            <person name="Moreau H."/>
            <person name="Motomura T."/>
            <person name="Nagasato C."/>
            <person name="Napoli C.A."/>
            <person name="Nelson D.R."/>
            <person name="Nyvall-Collen P."/>
            <person name="Peters A.F."/>
            <person name="Pommier C."/>
            <person name="Potin P."/>
            <person name="Poulain J."/>
            <person name="Quesneville H."/>
            <person name="Read B."/>
            <person name="Rensing S.A."/>
            <person name="Ritter A."/>
            <person name="Rousvoal S."/>
            <person name="Samanta M."/>
            <person name="Samson G."/>
            <person name="Schroeder D.C."/>
            <person name="Segurens B."/>
            <person name="Strittmatter M."/>
            <person name="Tonon T."/>
            <person name="Tregear J.W."/>
            <person name="Valentin K."/>
            <person name="von Dassow P."/>
            <person name="Yamagishi T."/>
            <person name="Van de Peer Y."/>
            <person name="Wincker P."/>
        </authorList>
    </citation>
    <scope>NUCLEOTIDE SEQUENCE [LARGE SCALE GENOMIC DNA]</scope>
    <source>
        <strain evidence="3">Ec32 / CCAP1310/4</strain>
    </source>
</reference>
<dbReference type="STRING" id="2880.D7G210"/>
<dbReference type="PANTHER" id="PTHR13271">
    <property type="entry name" value="UNCHARACTERIZED PUTATIVE METHYLTRANSFERASE"/>
    <property type="match status" value="1"/>
</dbReference>
<evidence type="ECO:0008006" key="4">
    <source>
        <dbReference type="Google" id="ProtNLM"/>
    </source>
</evidence>
<dbReference type="EMBL" id="FN649743">
    <property type="protein sequence ID" value="CBJ48736.1"/>
    <property type="molecule type" value="Genomic_DNA"/>
</dbReference>
<feature type="region of interest" description="Disordered" evidence="1">
    <location>
        <begin position="987"/>
        <end position="1030"/>
    </location>
</feature>
<gene>
    <name evidence="2" type="ORF">Esi_0046_0134</name>
</gene>
<proteinExistence type="predicted"/>
<evidence type="ECO:0000313" key="3">
    <source>
        <dbReference type="Proteomes" id="UP000002630"/>
    </source>
</evidence>
<accession>D7G210</accession>
<evidence type="ECO:0000313" key="2">
    <source>
        <dbReference type="EMBL" id="CBJ48736.1"/>
    </source>
</evidence>
<dbReference type="CDD" id="cd10527">
    <property type="entry name" value="SET_LSMT"/>
    <property type="match status" value="1"/>
</dbReference>
<dbReference type="eggNOG" id="ENOG502S886">
    <property type="taxonomic scope" value="Eukaryota"/>
</dbReference>
<dbReference type="AlphaFoldDB" id="D7G210"/>
<dbReference type="Proteomes" id="UP000002630">
    <property type="component" value="Linkage Group LG18"/>
</dbReference>
<feature type="region of interest" description="Disordered" evidence="1">
    <location>
        <begin position="1"/>
        <end position="20"/>
    </location>
</feature>